<gene>
    <name evidence="2" type="ORF">Natoc_3025</name>
</gene>
<evidence type="ECO:0000259" key="1">
    <source>
        <dbReference type="Pfam" id="PF04230"/>
    </source>
</evidence>
<evidence type="ECO:0000313" key="3">
    <source>
        <dbReference type="Proteomes" id="UP000010878"/>
    </source>
</evidence>
<dbReference type="AlphaFoldDB" id="L0K0F0"/>
<keyword evidence="3" id="KW-1185">Reference proteome</keyword>
<accession>L0K0F0</accession>
<name>L0K0F0_9EURY</name>
<dbReference type="GeneID" id="32188940"/>
<dbReference type="Proteomes" id="UP000010878">
    <property type="component" value="Chromosome"/>
</dbReference>
<reference evidence="2 3" key="1">
    <citation type="submission" date="2012-11" db="EMBL/GenBank/DDBJ databases">
        <title>FINISHED of Natronococcus occultus SP4, DSM 3396.</title>
        <authorList>
            <consortium name="DOE Joint Genome Institute"/>
            <person name="Eisen J."/>
            <person name="Huntemann M."/>
            <person name="Wei C.-L."/>
            <person name="Han J."/>
            <person name="Detter J.C."/>
            <person name="Han C."/>
            <person name="Tapia R."/>
            <person name="Chen A."/>
            <person name="Kyrpides N."/>
            <person name="Mavromatis K."/>
            <person name="Markowitz V."/>
            <person name="Szeto E."/>
            <person name="Ivanova N."/>
            <person name="Mikhailova N."/>
            <person name="Ovchinnikova G."/>
            <person name="Pagani I."/>
            <person name="Pati A."/>
            <person name="Goodwin L."/>
            <person name="Nordberg H.P."/>
            <person name="Cantor M.N."/>
            <person name="Hua S.X."/>
            <person name="Woyke T."/>
            <person name="Eisen J."/>
            <person name="Klenk H.-P."/>
            <person name="Klenk H.-P."/>
        </authorList>
    </citation>
    <scope>NUCLEOTIDE SEQUENCE [LARGE SCALE GENOMIC DNA]</scope>
    <source>
        <strain evidence="2 3">SP4</strain>
    </source>
</reference>
<dbReference type="RefSeq" id="WP_015322211.1">
    <property type="nucleotide sequence ID" value="NC_019974.1"/>
</dbReference>
<dbReference type="EMBL" id="CP003929">
    <property type="protein sequence ID" value="AGB38772.1"/>
    <property type="molecule type" value="Genomic_DNA"/>
</dbReference>
<organism evidence="2 3">
    <name type="scientific">Natronococcus occultus SP4</name>
    <dbReference type="NCBI Taxonomy" id="694430"/>
    <lineage>
        <taxon>Archaea</taxon>
        <taxon>Methanobacteriati</taxon>
        <taxon>Methanobacteriota</taxon>
        <taxon>Stenosarchaea group</taxon>
        <taxon>Halobacteria</taxon>
        <taxon>Halobacteriales</taxon>
        <taxon>Natrialbaceae</taxon>
        <taxon>Natronococcus</taxon>
    </lineage>
</organism>
<dbReference type="HOGENOM" id="CLU_070992_0_0_2"/>
<proteinExistence type="predicted"/>
<protein>
    <recommendedName>
        <fullName evidence="1">Polysaccharide pyruvyl transferase domain-containing protein</fullName>
    </recommendedName>
</protein>
<dbReference type="STRING" id="694430.Natoc_3025"/>
<dbReference type="InterPro" id="IPR007345">
    <property type="entry name" value="Polysacch_pyruvyl_Trfase"/>
</dbReference>
<feature type="domain" description="Polysaccharide pyruvyl transferase" evidence="1">
    <location>
        <begin position="12"/>
        <end position="285"/>
    </location>
</feature>
<evidence type="ECO:0000313" key="2">
    <source>
        <dbReference type="EMBL" id="AGB38772.1"/>
    </source>
</evidence>
<dbReference type="KEGG" id="nou:Natoc_3025"/>
<dbReference type="eggNOG" id="arCOG04826">
    <property type="taxonomic scope" value="Archaea"/>
</dbReference>
<dbReference type="Pfam" id="PF04230">
    <property type="entry name" value="PS_pyruv_trans"/>
    <property type="match status" value="1"/>
</dbReference>
<dbReference type="OrthoDB" id="205663at2157"/>
<sequence length="340" mass="38659">MKVVLLRTWLTNIGNGFIDKGARQIIEKALPNAEIVEVSGYPNYAAEQLNDGLSAGAPSIVTNTYHTLRNIFDGEVDPKERMVNVSEFVDADVAVFPGCTLYPGALDLYENTLRELSNRGMKIVFLGAGGGNYLPETQRYVKSVLKDLDAPILITRDTTSHDIYSDLFAYSYNGIDCAFFIDEWYQPPDANRDFVVSTFDKSKEPDYIQQNYQTIIRPEHNPLGHSHPFYGIPRRIVDRIRSPPVYNRENIFVSDTLEDYLFWFKNANITHSDRIHSCVPTLVYGNQAQFYYDSPRGDLFENAPLDGDIRNELVSVKKGDLEELKSEQVNKMEEFISLAI</sequence>